<dbReference type="InterPro" id="IPR001917">
    <property type="entry name" value="Aminotrans_II_pyridoxalP_BS"/>
</dbReference>
<dbReference type="NCBIfam" id="TIGR01822">
    <property type="entry name" value="2am3keto_CoA"/>
    <property type="match status" value="1"/>
</dbReference>
<comment type="cofactor">
    <cofactor evidence="7">
        <name>pyridoxal 5'-phosphate</name>
        <dbReference type="ChEBI" id="CHEBI:597326"/>
    </cofactor>
    <text evidence="7">Binds 1 pyridoxal phosphate per subunit.</text>
</comment>
<dbReference type="InterPro" id="IPR015424">
    <property type="entry name" value="PyrdxlP-dep_Trfase"/>
</dbReference>
<proteinExistence type="inferred from homology"/>
<evidence type="ECO:0000256" key="5">
    <source>
        <dbReference type="ARBA" id="ARBA00023315"/>
    </source>
</evidence>
<feature type="binding site" evidence="7">
    <location>
        <position position="134"/>
    </location>
    <ligand>
        <name>substrate</name>
    </ligand>
</feature>
<evidence type="ECO:0000256" key="7">
    <source>
        <dbReference type="HAMAP-Rule" id="MF_00985"/>
    </source>
</evidence>
<dbReference type="EMBL" id="CP034438">
    <property type="protein sequence ID" value="AZN29728.1"/>
    <property type="molecule type" value="Genomic_DNA"/>
</dbReference>
<evidence type="ECO:0000259" key="9">
    <source>
        <dbReference type="Pfam" id="PF00155"/>
    </source>
</evidence>
<dbReference type="KEGG" id="fsl:EJO69_04950"/>
<dbReference type="InterPro" id="IPR015422">
    <property type="entry name" value="PyrdxlP-dep_Trfase_small"/>
</dbReference>
<feature type="binding site" description="in other chain" evidence="7">
    <location>
        <begin position="206"/>
        <end position="209"/>
    </location>
    <ligand>
        <name>pyridoxal 5'-phosphate</name>
        <dbReference type="ChEBI" id="CHEBI:597326"/>
        <note>ligand shared between dimeric partners</note>
    </ligand>
</feature>
<dbReference type="PANTHER" id="PTHR13693">
    <property type="entry name" value="CLASS II AMINOTRANSFERASE/8-AMINO-7-OXONONANOATE SYNTHASE"/>
    <property type="match status" value="1"/>
</dbReference>
<feature type="binding site" evidence="7">
    <location>
        <begin position="270"/>
        <end position="271"/>
    </location>
    <ligand>
        <name>pyridoxal 5'-phosphate</name>
        <dbReference type="ChEBI" id="CHEBI:597326"/>
        <note>ligand shared between dimeric partners</note>
    </ligand>
</feature>
<dbReference type="PROSITE" id="PS00599">
    <property type="entry name" value="AA_TRANSFER_CLASS_2"/>
    <property type="match status" value="1"/>
</dbReference>
<dbReference type="AlphaFoldDB" id="A0A3S8Z8D4"/>
<feature type="domain" description="Aminotransferase class I/classII large" evidence="9">
    <location>
        <begin position="43"/>
        <end position="385"/>
    </location>
</feature>
<dbReference type="EC" id="2.3.1.29" evidence="7"/>
<name>A0A3S8Z8D4_9ACTO</name>
<evidence type="ECO:0000256" key="3">
    <source>
        <dbReference type="ARBA" id="ARBA00022679"/>
    </source>
</evidence>
<dbReference type="GO" id="GO:0008710">
    <property type="term" value="F:8-amino-7-oxononanoate synthase activity"/>
    <property type="evidence" value="ECO:0007669"/>
    <property type="project" value="UniProtKB-EC"/>
</dbReference>
<feature type="binding site" evidence="7">
    <location>
        <position position="367"/>
    </location>
    <ligand>
        <name>substrate</name>
    </ligand>
</feature>
<dbReference type="OrthoDB" id="9807157at2"/>
<evidence type="ECO:0000256" key="1">
    <source>
        <dbReference type="ARBA" id="ARBA00008392"/>
    </source>
</evidence>
<dbReference type="CDD" id="cd06454">
    <property type="entry name" value="KBL_like"/>
    <property type="match status" value="1"/>
</dbReference>
<keyword evidence="4 7" id="KW-0663">Pyridoxal phosphate</keyword>
<sequence length="395" mass="42119">MMNFGDQLRDELDQIEAAGLTKRERLLTSPQGAHIMTIQGPALNFCANNYLGLANHPDVVAAAHRGLDAMGFGTASVRFICGTHAEHRELEKEIADVVGMEDAILFPSAFDANGALFEVLLTDEDAVISDSLNHASIIDGVRLSKAKRFRYENRNMEELEQRLQDAQGSRRILIVTDGVFSMDGYFAPLEQITALAEQYGAVVAVDDSHATGLIGPCGAGTPARAGLTDRVDIITGTLGKALGGASGGFVASTAEVVALLKQRGRPYLFSNAVAPSLVAGARTALRIAREGDDLRERLAENAEHFRARMTEAGFDLLPGSHPIVAVMFPGEDGARQASAIAEDMLKLGVYVIAFSYPVVPTGRARIRVQLSAAHSTADVDACVDAFIASRDRVAG</sequence>
<dbReference type="GO" id="GO:0030170">
    <property type="term" value="F:pyridoxal phosphate binding"/>
    <property type="evidence" value="ECO:0007669"/>
    <property type="project" value="UniProtKB-UniRule"/>
</dbReference>
<dbReference type="GO" id="GO:0019518">
    <property type="term" value="P:L-threonine catabolic process to glycine"/>
    <property type="evidence" value="ECO:0007669"/>
    <property type="project" value="UniProtKB-UniRule"/>
</dbReference>
<dbReference type="RefSeq" id="WP_126039857.1">
    <property type="nucleotide sequence ID" value="NZ_CP034438.1"/>
</dbReference>
<evidence type="ECO:0000313" key="11">
    <source>
        <dbReference type="Proteomes" id="UP000270021"/>
    </source>
</evidence>
<dbReference type="FunFam" id="3.40.640.10:FF:000006">
    <property type="entry name" value="5-aminolevulinate synthase, mitochondrial"/>
    <property type="match status" value="1"/>
</dbReference>
<dbReference type="Pfam" id="PF00155">
    <property type="entry name" value="Aminotran_1_2"/>
    <property type="match status" value="1"/>
</dbReference>
<comment type="function">
    <text evidence="7">Catalyzes the cleavage of 2-amino-3-ketobutyrate to glycine and acetyl-CoA.</text>
</comment>
<comment type="caution">
    <text evidence="7">Lacks conserved residue(s) required for the propagation of feature annotation.</text>
</comment>
<evidence type="ECO:0000256" key="2">
    <source>
        <dbReference type="ARBA" id="ARBA00011738"/>
    </source>
</evidence>
<comment type="similarity">
    <text evidence="1 7">Belongs to the class-II pyridoxal-phosphate-dependent aminotransferase family.</text>
</comment>
<keyword evidence="11" id="KW-1185">Reference proteome</keyword>
<dbReference type="InterPro" id="IPR011282">
    <property type="entry name" value="2am3keto_CoA_ligase"/>
</dbReference>
<keyword evidence="8" id="KW-0175">Coiled coil</keyword>
<dbReference type="HAMAP" id="MF_00985">
    <property type="entry name" value="2am3keto_CoA_ligase"/>
    <property type="match status" value="1"/>
</dbReference>
<keyword evidence="5 7" id="KW-0012">Acyltransferase</keyword>
<dbReference type="GO" id="GO:0008890">
    <property type="term" value="F:glycine C-acetyltransferase activity"/>
    <property type="evidence" value="ECO:0007669"/>
    <property type="project" value="UniProtKB-UniRule"/>
</dbReference>
<keyword evidence="3 7" id="KW-0808">Transferase</keyword>
<comment type="catalytic activity">
    <reaction evidence="6">
        <text>6-carboxyhexanoyl-[ACP] + L-alanine + H(+) = (8S)-8-amino-7-oxononanoate + holo-[ACP] + CO2</text>
        <dbReference type="Rhea" id="RHEA:42288"/>
        <dbReference type="Rhea" id="RHEA-COMP:9685"/>
        <dbReference type="Rhea" id="RHEA-COMP:9955"/>
        <dbReference type="ChEBI" id="CHEBI:15378"/>
        <dbReference type="ChEBI" id="CHEBI:16526"/>
        <dbReference type="ChEBI" id="CHEBI:57972"/>
        <dbReference type="ChEBI" id="CHEBI:64479"/>
        <dbReference type="ChEBI" id="CHEBI:78846"/>
        <dbReference type="ChEBI" id="CHEBI:149468"/>
        <dbReference type="EC" id="2.3.1.47"/>
    </reaction>
</comment>
<dbReference type="InterPro" id="IPR015421">
    <property type="entry name" value="PyrdxlP-dep_Trfase_major"/>
</dbReference>
<accession>A0A3S8Z8D4</accession>
<dbReference type="PANTHER" id="PTHR13693:SF102">
    <property type="entry name" value="2-AMINO-3-KETOBUTYRATE COENZYME A LIGASE, MITOCHONDRIAL"/>
    <property type="match status" value="1"/>
</dbReference>
<comment type="catalytic activity">
    <reaction evidence="7">
        <text>glycine + acetyl-CoA = (2S)-2-amino-3-oxobutanoate + CoA</text>
        <dbReference type="Rhea" id="RHEA:20736"/>
        <dbReference type="ChEBI" id="CHEBI:57287"/>
        <dbReference type="ChEBI" id="CHEBI:57288"/>
        <dbReference type="ChEBI" id="CHEBI:57305"/>
        <dbReference type="ChEBI" id="CHEBI:78948"/>
        <dbReference type="EC" id="2.3.1.29"/>
    </reaction>
</comment>
<protein>
    <recommendedName>
        <fullName evidence="7">2-amino-3-ketobutyrate coenzyme A ligase</fullName>
        <shortName evidence="7">AKB ligase</shortName>
        <ecNumber evidence="7">2.3.1.29</ecNumber>
    </recommendedName>
    <alternativeName>
        <fullName evidence="7">Glycine acetyltransferase</fullName>
    </alternativeName>
</protein>
<evidence type="ECO:0000256" key="4">
    <source>
        <dbReference type="ARBA" id="ARBA00022898"/>
    </source>
</evidence>
<evidence type="ECO:0000256" key="6">
    <source>
        <dbReference type="ARBA" id="ARBA00047715"/>
    </source>
</evidence>
<comment type="pathway">
    <text evidence="7">Amino-acid degradation; L-threonine degradation via oxydo-reductase pathway; glycine from L-threonine: step 2/2.</text>
</comment>
<dbReference type="InterPro" id="IPR004839">
    <property type="entry name" value="Aminotransferase_I/II_large"/>
</dbReference>
<dbReference type="Gene3D" id="3.90.1150.10">
    <property type="entry name" value="Aspartate Aminotransferase, domain 1"/>
    <property type="match status" value="1"/>
</dbReference>
<dbReference type="Gene3D" id="3.40.640.10">
    <property type="entry name" value="Type I PLP-dependent aspartate aminotransferase-like (Major domain)"/>
    <property type="match status" value="1"/>
</dbReference>
<feature type="binding site" description="in other chain" evidence="7">
    <location>
        <begin position="237"/>
        <end position="240"/>
    </location>
    <ligand>
        <name>pyridoxal 5'-phosphate</name>
        <dbReference type="ChEBI" id="CHEBI:597326"/>
        <note>ligand shared between dimeric partners</note>
    </ligand>
</feature>
<dbReference type="NCBIfam" id="NF005394">
    <property type="entry name" value="PRK06939.1"/>
    <property type="match status" value="1"/>
</dbReference>
<dbReference type="InterPro" id="IPR050087">
    <property type="entry name" value="AON_synthase_class-II"/>
</dbReference>
<evidence type="ECO:0000256" key="8">
    <source>
        <dbReference type="SAM" id="Coils"/>
    </source>
</evidence>
<evidence type="ECO:0000313" key="10">
    <source>
        <dbReference type="EMBL" id="AZN29728.1"/>
    </source>
</evidence>
<feature type="binding site" description="in other chain" evidence="7">
    <location>
        <position position="181"/>
    </location>
    <ligand>
        <name>pyridoxal 5'-phosphate</name>
        <dbReference type="ChEBI" id="CHEBI:597326"/>
        <note>ligand shared between dimeric partners</note>
    </ligand>
</feature>
<dbReference type="SUPFAM" id="SSF53383">
    <property type="entry name" value="PLP-dependent transferases"/>
    <property type="match status" value="1"/>
</dbReference>
<feature type="coiled-coil region" evidence="8">
    <location>
        <begin position="149"/>
        <end position="176"/>
    </location>
</feature>
<gene>
    <name evidence="7" type="primary">kbl</name>
    <name evidence="10" type="ORF">EJO69_04950</name>
</gene>
<dbReference type="GO" id="GO:0005829">
    <property type="term" value="C:cytosol"/>
    <property type="evidence" value="ECO:0007669"/>
    <property type="project" value="TreeGrafter"/>
</dbReference>
<dbReference type="Proteomes" id="UP000270021">
    <property type="component" value="Chromosome"/>
</dbReference>
<organism evidence="10 11">
    <name type="scientific">Flaviflexus salsibiostraticola</name>
    <dbReference type="NCBI Taxonomy" id="1282737"/>
    <lineage>
        <taxon>Bacteria</taxon>
        <taxon>Bacillati</taxon>
        <taxon>Actinomycetota</taxon>
        <taxon>Actinomycetes</taxon>
        <taxon>Actinomycetales</taxon>
        <taxon>Actinomycetaceae</taxon>
        <taxon>Flaviflexus</taxon>
    </lineage>
</organism>
<comment type="subunit">
    <text evidence="2 7">Homodimer.</text>
</comment>
<reference evidence="10 11" key="1">
    <citation type="submission" date="2018-12" db="EMBL/GenBank/DDBJ databases">
        <title>Complete genome sequence of Flaviflexus salsibiostraticola KCTC 33148.</title>
        <authorList>
            <person name="Bae J.-W."/>
        </authorList>
    </citation>
    <scope>NUCLEOTIDE SEQUENCE [LARGE SCALE GENOMIC DNA]</scope>
    <source>
        <strain evidence="10 11">KCTC 33148</strain>
    </source>
</reference>
<dbReference type="UniPathway" id="UPA00046">
    <property type="reaction ID" value="UER00506"/>
</dbReference>
<feature type="modified residue" description="N6-(pyridoxal phosphate)lysine" evidence="7">
    <location>
        <position position="240"/>
    </location>
</feature>